<evidence type="ECO:0000259" key="8">
    <source>
        <dbReference type="Pfam" id="PF00248"/>
    </source>
</evidence>
<feature type="transmembrane region" description="Helical" evidence="7">
    <location>
        <begin position="262"/>
        <end position="281"/>
    </location>
</feature>
<organism evidence="9 10">
    <name type="scientific">Fibroporia radiculosa</name>
    <dbReference type="NCBI Taxonomy" id="599839"/>
    <lineage>
        <taxon>Eukaryota</taxon>
        <taxon>Fungi</taxon>
        <taxon>Dikarya</taxon>
        <taxon>Basidiomycota</taxon>
        <taxon>Agaricomycotina</taxon>
        <taxon>Agaricomycetes</taxon>
        <taxon>Polyporales</taxon>
        <taxon>Fibroporiaceae</taxon>
        <taxon>Fibroporia</taxon>
    </lineage>
</organism>
<name>J4GN69_9APHY</name>
<dbReference type="GeneID" id="24095781"/>
<evidence type="ECO:0000256" key="2">
    <source>
        <dbReference type="ARBA" id="ARBA00022857"/>
    </source>
</evidence>
<reference evidence="9 10" key="1">
    <citation type="journal article" date="2012" name="Appl. Environ. Microbiol.">
        <title>Short-read sequencing for genomic analysis of the brown rot fungus Fibroporia radiculosa.</title>
        <authorList>
            <person name="Tang J.D."/>
            <person name="Perkins A.D."/>
            <person name="Sonstegard T.S."/>
            <person name="Schroeder S.G."/>
            <person name="Burgess S.C."/>
            <person name="Diehl S.V."/>
        </authorList>
    </citation>
    <scope>NUCLEOTIDE SEQUENCE [LARGE SCALE GENOMIC DNA]</scope>
    <source>
        <strain evidence="9 10">TFFH 294</strain>
    </source>
</reference>
<dbReference type="InterPro" id="IPR020471">
    <property type="entry name" value="AKR"/>
</dbReference>
<keyword evidence="2" id="KW-0521">NADP</keyword>
<dbReference type="Gene3D" id="3.20.20.100">
    <property type="entry name" value="NADP-dependent oxidoreductase domain"/>
    <property type="match status" value="2"/>
</dbReference>
<dbReference type="PRINTS" id="PR00069">
    <property type="entry name" value="ALDKETRDTASE"/>
</dbReference>
<accession>J4GN69</accession>
<dbReference type="PANTHER" id="PTHR43827:SF3">
    <property type="entry name" value="NADP-DEPENDENT OXIDOREDUCTASE DOMAIN-CONTAINING PROTEIN"/>
    <property type="match status" value="1"/>
</dbReference>
<evidence type="ECO:0000256" key="5">
    <source>
        <dbReference type="PIRSR" id="PIRSR000097-2"/>
    </source>
</evidence>
<dbReference type="GO" id="GO:0016616">
    <property type="term" value="F:oxidoreductase activity, acting on the CH-OH group of donors, NAD or NADP as acceptor"/>
    <property type="evidence" value="ECO:0007669"/>
    <property type="project" value="UniProtKB-ARBA"/>
</dbReference>
<dbReference type="RefSeq" id="XP_012180153.1">
    <property type="nucleotide sequence ID" value="XM_012324763.1"/>
</dbReference>
<evidence type="ECO:0000313" key="9">
    <source>
        <dbReference type="EMBL" id="CCM00870.1"/>
    </source>
</evidence>
<sequence length="284" mass="30703">MANQKAGFHTTIDIPGTSIPSVAFGTWKLGQGQQSTDHVEQAISIGFNHIGEYTAQAYRNESEAGIAIRESGLPREDLYITTKFSGRDGLDIETSIQNSLDYLGLKYVDLYLIHAPSLAVPDIPTAWAKMEKLREAGLAKRIYFQPYILSTQMPIVEYGNKYGIVSEAYSVLTPLTSQPGGPVDKPLQKIASRLNSQPEQVLLAWAKSKGVVAVTASTKKERLEGYLAAGDLELTAEDIAAIDAAGLAGESRLTLRKVLRRAAYITLVGGAVVAACTFMGIRVL</sequence>
<dbReference type="AlphaFoldDB" id="J4GN69"/>
<keyword evidence="7" id="KW-0812">Transmembrane</keyword>
<comment type="similarity">
    <text evidence="1">Belongs to the aldo/keto reductase family.</text>
</comment>
<dbReference type="Pfam" id="PF00248">
    <property type="entry name" value="Aldo_ket_red"/>
    <property type="match status" value="2"/>
</dbReference>
<dbReference type="InterPro" id="IPR036812">
    <property type="entry name" value="NAD(P)_OxRdtase_dom_sf"/>
</dbReference>
<dbReference type="EMBL" id="HE797009">
    <property type="protein sequence ID" value="CCM00870.1"/>
    <property type="molecule type" value="Genomic_DNA"/>
</dbReference>
<dbReference type="PANTHER" id="PTHR43827">
    <property type="entry name" value="2,5-DIKETO-D-GLUCONIC ACID REDUCTASE"/>
    <property type="match status" value="1"/>
</dbReference>
<feature type="domain" description="NADP-dependent oxidoreductase" evidence="8">
    <location>
        <begin position="184"/>
        <end position="245"/>
    </location>
</feature>
<dbReference type="SUPFAM" id="SSF51430">
    <property type="entry name" value="NAD(P)-linked oxidoreductase"/>
    <property type="match status" value="1"/>
</dbReference>
<dbReference type="InterPro" id="IPR023210">
    <property type="entry name" value="NADP_OxRdtase_dom"/>
</dbReference>
<dbReference type="OrthoDB" id="416253at2759"/>
<evidence type="ECO:0000313" key="10">
    <source>
        <dbReference type="Proteomes" id="UP000006352"/>
    </source>
</evidence>
<evidence type="ECO:0000256" key="1">
    <source>
        <dbReference type="ARBA" id="ARBA00007905"/>
    </source>
</evidence>
<feature type="domain" description="NADP-dependent oxidoreductase" evidence="8">
    <location>
        <begin position="22"/>
        <end position="142"/>
    </location>
</feature>
<evidence type="ECO:0000256" key="4">
    <source>
        <dbReference type="PIRSR" id="PIRSR000097-1"/>
    </source>
</evidence>
<evidence type="ECO:0000256" key="7">
    <source>
        <dbReference type="SAM" id="Phobius"/>
    </source>
</evidence>
<keyword evidence="10" id="KW-1185">Reference proteome</keyword>
<proteinExistence type="inferred from homology"/>
<dbReference type="STRING" id="599839.J4GN69"/>
<gene>
    <name evidence="9" type="ORF">FIBRA_02916</name>
</gene>
<evidence type="ECO:0000256" key="6">
    <source>
        <dbReference type="PIRSR" id="PIRSR000097-3"/>
    </source>
</evidence>
<feature type="active site" description="Proton donor" evidence="4">
    <location>
        <position position="58"/>
    </location>
</feature>
<keyword evidence="7" id="KW-0472">Membrane</keyword>
<keyword evidence="7" id="KW-1133">Transmembrane helix</keyword>
<evidence type="ECO:0000256" key="3">
    <source>
        <dbReference type="ARBA" id="ARBA00023002"/>
    </source>
</evidence>
<feature type="binding site" evidence="5">
    <location>
        <position position="114"/>
    </location>
    <ligand>
        <name>substrate</name>
    </ligand>
</feature>
<dbReference type="InParanoid" id="J4GN69"/>
<dbReference type="Proteomes" id="UP000006352">
    <property type="component" value="Unassembled WGS sequence"/>
</dbReference>
<feature type="site" description="Lowers pKa of active site Tyr" evidence="6">
    <location>
        <position position="83"/>
    </location>
</feature>
<protein>
    <recommendedName>
        <fullName evidence="8">NADP-dependent oxidoreductase domain-containing protein</fullName>
    </recommendedName>
</protein>
<keyword evidence="3" id="KW-0560">Oxidoreductase</keyword>
<dbReference type="HOGENOM" id="CLU_023205_0_3_1"/>